<organism evidence="2 3">
    <name type="scientific">Paramuricea clavata</name>
    <name type="common">Red gorgonian</name>
    <name type="synonym">Violescent sea-whip</name>
    <dbReference type="NCBI Taxonomy" id="317549"/>
    <lineage>
        <taxon>Eukaryota</taxon>
        <taxon>Metazoa</taxon>
        <taxon>Cnidaria</taxon>
        <taxon>Anthozoa</taxon>
        <taxon>Octocorallia</taxon>
        <taxon>Malacalcyonacea</taxon>
        <taxon>Plexauridae</taxon>
        <taxon>Paramuricea</taxon>
    </lineage>
</organism>
<dbReference type="Proteomes" id="UP001152795">
    <property type="component" value="Unassembled WGS sequence"/>
</dbReference>
<feature type="compositionally biased region" description="Polar residues" evidence="1">
    <location>
        <begin position="57"/>
        <end position="66"/>
    </location>
</feature>
<proteinExistence type="predicted"/>
<gene>
    <name evidence="2" type="ORF">PACLA_8A085950</name>
</gene>
<dbReference type="AlphaFoldDB" id="A0A6S7L0D9"/>
<feature type="region of interest" description="Disordered" evidence="1">
    <location>
        <begin position="49"/>
        <end position="80"/>
    </location>
</feature>
<keyword evidence="3" id="KW-1185">Reference proteome</keyword>
<feature type="non-terminal residue" evidence="2">
    <location>
        <position position="108"/>
    </location>
</feature>
<name>A0A6S7L0D9_PARCT</name>
<evidence type="ECO:0000256" key="1">
    <source>
        <dbReference type="SAM" id="MobiDB-lite"/>
    </source>
</evidence>
<comment type="caution">
    <text evidence="2">The sequence shown here is derived from an EMBL/GenBank/DDBJ whole genome shotgun (WGS) entry which is preliminary data.</text>
</comment>
<accession>A0A6S7L0D9</accession>
<evidence type="ECO:0000313" key="2">
    <source>
        <dbReference type="EMBL" id="CAB4046301.1"/>
    </source>
</evidence>
<evidence type="ECO:0000313" key="3">
    <source>
        <dbReference type="Proteomes" id="UP001152795"/>
    </source>
</evidence>
<protein>
    <submittedName>
        <fullName evidence="2">Uncharacterized protein</fullName>
    </submittedName>
</protein>
<sequence>MAESAVKIAKSLLRKCDGNWDEFVTRLRETRNIPRGDGNCPAELLMGRKQRGLLPTIPNSRTSPATNKEAKTKTIPTKSGRKLKPLVTGERVWIQNAHTKNWDESGTV</sequence>
<dbReference type="OrthoDB" id="2286242at2759"/>
<dbReference type="EMBL" id="CACRXK020049513">
    <property type="protein sequence ID" value="CAB4046301.1"/>
    <property type="molecule type" value="Genomic_DNA"/>
</dbReference>
<reference evidence="2" key="1">
    <citation type="submission" date="2020-04" db="EMBL/GenBank/DDBJ databases">
        <authorList>
            <person name="Alioto T."/>
            <person name="Alioto T."/>
            <person name="Gomez Garrido J."/>
        </authorList>
    </citation>
    <scope>NUCLEOTIDE SEQUENCE</scope>
    <source>
        <strain evidence="2">A484AB</strain>
    </source>
</reference>